<dbReference type="GO" id="GO:0016491">
    <property type="term" value="F:oxidoreductase activity"/>
    <property type="evidence" value="ECO:0007669"/>
    <property type="project" value="UniProtKB-KW"/>
</dbReference>
<feature type="domain" description="FAD-binding PCMH-type" evidence="6">
    <location>
        <begin position="32"/>
        <end position="203"/>
    </location>
</feature>
<dbReference type="SUPFAM" id="SSF56176">
    <property type="entry name" value="FAD-binding/transporter-associated domain-like"/>
    <property type="match status" value="1"/>
</dbReference>
<organism evidence="7 8">
    <name type="scientific">Penicillium antarcticum</name>
    <dbReference type="NCBI Taxonomy" id="416450"/>
    <lineage>
        <taxon>Eukaryota</taxon>
        <taxon>Fungi</taxon>
        <taxon>Dikarya</taxon>
        <taxon>Ascomycota</taxon>
        <taxon>Pezizomycotina</taxon>
        <taxon>Eurotiomycetes</taxon>
        <taxon>Eurotiomycetidae</taxon>
        <taxon>Eurotiales</taxon>
        <taxon>Aspergillaceae</taxon>
        <taxon>Penicillium</taxon>
    </lineage>
</organism>
<evidence type="ECO:0000313" key="7">
    <source>
        <dbReference type="EMBL" id="OQD79318.1"/>
    </source>
</evidence>
<dbReference type="InterPro" id="IPR016167">
    <property type="entry name" value="FAD-bd_PCMH_sub1"/>
</dbReference>
<comment type="similarity">
    <text evidence="2">Belongs to the oxygen-dependent FAD-linked oxidoreductase family.</text>
</comment>
<comment type="cofactor">
    <cofactor evidence="1">
        <name>FAD</name>
        <dbReference type="ChEBI" id="CHEBI:57692"/>
    </cofactor>
</comment>
<dbReference type="InterPro" id="IPR016166">
    <property type="entry name" value="FAD-bd_PCMH"/>
</dbReference>
<protein>
    <recommendedName>
        <fullName evidence="6">FAD-binding PCMH-type domain-containing protein</fullName>
    </recommendedName>
</protein>
<dbReference type="AlphaFoldDB" id="A0A1V6PQP2"/>
<evidence type="ECO:0000256" key="5">
    <source>
        <dbReference type="ARBA" id="ARBA00023002"/>
    </source>
</evidence>
<dbReference type="InterPro" id="IPR016169">
    <property type="entry name" value="FAD-bd_PCMH_sub2"/>
</dbReference>
<reference evidence="8" key="1">
    <citation type="journal article" date="2017" name="Nat. Microbiol.">
        <title>Global analysis of biosynthetic gene clusters reveals vast potential of secondary metabolite production in Penicillium species.</title>
        <authorList>
            <person name="Nielsen J.C."/>
            <person name="Grijseels S."/>
            <person name="Prigent S."/>
            <person name="Ji B."/>
            <person name="Dainat J."/>
            <person name="Nielsen K.F."/>
            <person name="Frisvad J.C."/>
            <person name="Workman M."/>
            <person name="Nielsen J."/>
        </authorList>
    </citation>
    <scope>NUCLEOTIDE SEQUENCE [LARGE SCALE GENOMIC DNA]</scope>
    <source>
        <strain evidence="8">IBT 31811</strain>
    </source>
</reference>
<dbReference type="Pfam" id="PF01565">
    <property type="entry name" value="FAD_binding_4"/>
    <property type="match status" value="1"/>
</dbReference>
<dbReference type="InterPro" id="IPR006094">
    <property type="entry name" value="Oxid_FAD_bind_N"/>
</dbReference>
<dbReference type="Gene3D" id="3.30.465.10">
    <property type="match status" value="1"/>
</dbReference>
<keyword evidence="8" id="KW-1185">Reference proteome</keyword>
<keyword evidence="5" id="KW-0560">Oxidoreductase</keyword>
<keyword evidence="3" id="KW-0285">Flavoprotein</keyword>
<evidence type="ECO:0000259" key="6">
    <source>
        <dbReference type="PROSITE" id="PS51387"/>
    </source>
</evidence>
<dbReference type="STRING" id="416450.A0A1V6PQP2"/>
<gene>
    <name evidence="7" type="ORF">PENANT_c054G05991</name>
</gene>
<dbReference type="Gene3D" id="3.40.462.20">
    <property type="match status" value="1"/>
</dbReference>
<dbReference type="EMBL" id="MDYN01000054">
    <property type="protein sequence ID" value="OQD79318.1"/>
    <property type="molecule type" value="Genomic_DNA"/>
</dbReference>
<keyword evidence="4" id="KW-0274">FAD</keyword>
<dbReference type="PANTHER" id="PTHR42973:SF39">
    <property type="entry name" value="FAD-BINDING PCMH-TYPE DOMAIN-CONTAINING PROTEIN"/>
    <property type="match status" value="1"/>
</dbReference>
<sequence>MKHDLPVDLAILWRDSPGYESARSRAFNQRVPPKLPHAIVRPKNVEQIQHAVQLAIDLGKQIRIRSGGHSLAGWTLCADCILIDLVDFRHLEYDATTAIASASPSTTSAQLNDLLVAHGRFTPVGHCGDVGLGGFFLQGGMGFNCRSYGWACEYLVGIDLITADGEYKHSSENENVDLFWAARGAGPEFPAIVTRFFIQTRPAAAEHEKSTFIWPAACSDTVVSWILNILPKLHADIEPLVVSTIVPGPNVAAILVQFLVFLGTNETGAEKLEPSLTAMPDGTLMEFKSEPTSIQQEYASQECTMPRDSRYICDSVWFKDGIDFVAVTRRMFREFPRDRSMVYWEPLYPTSRRKLPDMAFSLQADQYLALYAIFEDSRQDEEQGNRIQEFIQEIKPYVLGTFAADGVPEVRKTQYWSAEVTERLYSVCQKWDPAHRLGCTLLDPMRKMKL</sequence>
<dbReference type="PROSITE" id="PS51387">
    <property type="entry name" value="FAD_PCMH"/>
    <property type="match status" value="1"/>
</dbReference>
<dbReference type="Gene3D" id="3.30.43.10">
    <property type="entry name" value="Uridine Diphospho-n-acetylenolpyruvylglucosamine Reductase, domain 2"/>
    <property type="match status" value="1"/>
</dbReference>
<dbReference type="InterPro" id="IPR050416">
    <property type="entry name" value="FAD-linked_Oxidoreductase"/>
</dbReference>
<evidence type="ECO:0000256" key="4">
    <source>
        <dbReference type="ARBA" id="ARBA00022827"/>
    </source>
</evidence>
<dbReference type="PANTHER" id="PTHR42973">
    <property type="entry name" value="BINDING OXIDOREDUCTASE, PUTATIVE (AFU_ORTHOLOGUE AFUA_1G17690)-RELATED"/>
    <property type="match status" value="1"/>
</dbReference>
<dbReference type="InterPro" id="IPR036318">
    <property type="entry name" value="FAD-bd_PCMH-like_sf"/>
</dbReference>
<evidence type="ECO:0000256" key="2">
    <source>
        <dbReference type="ARBA" id="ARBA00005466"/>
    </source>
</evidence>
<evidence type="ECO:0000256" key="3">
    <source>
        <dbReference type="ARBA" id="ARBA00022630"/>
    </source>
</evidence>
<comment type="caution">
    <text evidence="7">The sequence shown here is derived from an EMBL/GenBank/DDBJ whole genome shotgun (WGS) entry which is preliminary data.</text>
</comment>
<dbReference type="OrthoDB" id="415825at2759"/>
<accession>A0A1V6PQP2</accession>
<evidence type="ECO:0000256" key="1">
    <source>
        <dbReference type="ARBA" id="ARBA00001974"/>
    </source>
</evidence>
<evidence type="ECO:0000313" key="8">
    <source>
        <dbReference type="Proteomes" id="UP000191672"/>
    </source>
</evidence>
<dbReference type="GO" id="GO:0071949">
    <property type="term" value="F:FAD binding"/>
    <property type="evidence" value="ECO:0007669"/>
    <property type="project" value="InterPro"/>
</dbReference>
<proteinExistence type="inferred from homology"/>
<dbReference type="Proteomes" id="UP000191672">
    <property type="component" value="Unassembled WGS sequence"/>
</dbReference>
<name>A0A1V6PQP2_9EURO</name>